<feature type="transmembrane region" description="Helical" evidence="9">
    <location>
        <begin position="111"/>
        <end position="134"/>
    </location>
</feature>
<dbReference type="PANTHER" id="PTHR43394:SF1">
    <property type="entry name" value="ATP-BINDING CASSETTE SUB-FAMILY B MEMBER 10, MITOCHONDRIAL"/>
    <property type="match status" value="1"/>
</dbReference>
<dbReference type="PROSITE" id="PS00211">
    <property type="entry name" value="ABC_TRANSPORTER_1"/>
    <property type="match status" value="1"/>
</dbReference>
<proteinExistence type="inferred from homology"/>
<dbReference type="Pfam" id="PF00664">
    <property type="entry name" value="ABC_membrane"/>
    <property type="match status" value="1"/>
</dbReference>
<feature type="transmembrane region" description="Helical" evidence="9">
    <location>
        <begin position="218"/>
        <end position="236"/>
    </location>
</feature>
<feature type="transmembrane region" description="Helical" evidence="9">
    <location>
        <begin position="298"/>
        <end position="320"/>
    </location>
</feature>
<feature type="transmembrane region" description="Helical" evidence="9">
    <location>
        <begin position="68"/>
        <end position="91"/>
    </location>
</feature>
<organism evidence="12 13">
    <name type="scientific">Kaistia defluvii</name>
    <dbReference type="NCBI Taxonomy" id="410841"/>
    <lineage>
        <taxon>Bacteria</taxon>
        <taxon>Pseudomonadati</taxon>
        <taxon>Pseudomonadota</taxon>
        <taxon>Alphaproteobacteria</taxon>
        <taxon>Hyphomicrobiales</taxon>
        <taxon>Kaistiaceae</taxon>
        <taxon>Kaistia</taxon>
    </lineage>
</organism>
<evidence type="ECO:0000256" key="2">
    <source>
        <dbReference type="ARBA" id="ARBA00005417"/>
    </source>
</evidence>
<evidence type="ECO:0000259" key="11">
    <source>
        <dbReference type="PROSITE" id="PS50929"/>
    </source>
</evidence>
<evidence type="ECO:0000256" key="5">
    <source>
        <dbReference type="ARBA" id="ARBA00022840"/>
    </source>
</evidence>
<keyword evidence="3 9" id="KW-0812">Transmembrane</keyword>
<dbReference type="InterPro" id="IPR039421">
    <property type="entry name" value="Type_1_exporter"/>
</dbReference>
<feature type="region of interest" description="Disordered" evidence="8">
    <location>
        <begin position="1"/>
        <end position="30"/>
    </location>
</feature>
<dbReference type="SMART" id="SM00382">
    <property type="entry name" value="AAA"/>
    <property type="match status" value="1"/>
</dbReference>
<evidence type="ECO:0000256" key="6">
    <source>
        <dbReference type="ARBA" id="ARBA00022989"/>
    </source>
</evidence>
<gene>
    <name evidence="12" type="ORF">ABIE08_002465</name>
</gene>
<name>A0ABV2QZW1_9HYPH</name>
<evidence type="ECO:0000256" key="3">
    <source>
        <dbReference type="ARBA" id="ARBA00022692"/>
    </source>
</evidence>
<keyword evidence="7 9" id="KW-0472">Membrane</keyword>
<keyword evidence="5 12" id="KW-0067">ATP-binding</keyword>
<dbReference type="SUPFAM" id="SSF52540">
    <property type="entry name" value="P-loop containing nucleoside triphosphate hydrolases"/>
    <property type="match status" value="1"/>
</dbReference>
<dbReference type="RefSeq" id="WP_354551319.1">
    <property type="nucleotide sequence ID" value="NZ_JBEPSM010000001.1"/>
</dbReference>
<evidence type="ECO:0000256" key="9">
    <source>
        <dbReference type="SAM" id="Phobius"/>
    </source>
</evidence>
<dbReference type="InterPro" id="IPR027417">
    <property type="entry name" value="P-loop_NTPase"/>
</dbReference>
<reference evidence="12 13" key="1">
    <citation type="submission" date="2024-06" db="EMBL/GenBank/DDBJ databases">
        <title>Sorghum-associated microbial communities from plants grown in Nebraska, USA.</title>
        <authorList>
            <person name="Schachtman D."/>
        </authorList>
    </citation>
    <scope>NUCLEOTIDE SEQUENCE [LARGE SCALE GENOMIC DNA]</scope>
    <source>
        <strain evidence="12 13">3207</strain>
    </source>
</reference>
<feature type="domain" description="ABC transporter" evidence="10">
    <location>
        <begin position="393"/>
        <end position="628"/>
    </location>
</feature>
<evidence type="ECO:0000256" key="4">
    <source>
        <dbReference type="ARBA" id="ARBA00022741"/>
    </source>
</evidence>
<dbReference type="Proteomes" id="UP001549321">
    <property type="component" value="Unassembled WGS sequence"/>
</dbReference>
<keyword evidence="13" id="KW-1185">Reference proteome</keyword>
<dbReference type="InterPro" id="IPR011527">
    <property type="entry name" value="ABC1_TM_dom"/>
</dbReference>
<dbReference type="InterPro" id="IPR003593">
    <property type="entry name" value="AAA+_ATPase"/>
</dbReference>
<dbReference type="InterPro" id="IPR017871">
    <property type="entry name" value="ABC_transporter-like_CS"/>
</dbReference>
<feature type="domain" description="ABC transmembrane type-1" evidence="11">
    <location>
        <begin position="73"/>
        <end position="359"/>
    </location>
</feature>
<dbReference type="EMBL" id="JBEPSM010000001">
    <property type="protein sequence ID" value="MET4634552.1"/>
    <property type="molecule type" value="Genomic_DNA"/>
</dbReference>
<dbReference type="GO" id="GO:0005524">
    <property type="term" value="F:ATP binding"/>
    <property type="evidence" value="ECO:0007669"/>
    <property type="project" value="UniProtKB-KW"/>
</dbReference>
<evidence type="ECO:0000313" key="12">
    <source>
        <dbReference type="EMBL" id="MET4634552.1"/>
    </source>
</evidence>
<evidence type="ECO:0000313" key="13">
    <source>
        <dbReference type="Proteomes" id="UP001549321"/>
    </source>
</evidence>
<comment type="caution">
    <text evidence="12">The sequence shown here is derived from an EMBL/GenBank/DDBJ whole genome shotgun (WGS) entry which is preliminary data.</text>
</comment>
<dbReference type="Gene3D" id="1.20.1560.10">
    <property type="entry name" value="ABC transporter type 1, transmembrane domain"/>
    <property type="match status" value="1"/>
</dbReference>
<dbReference type="SUPFAM" id="SSF90123">
    <property type="entry name" value="ABC transporter transmembrane region"/>
    <property type="match status" value="1"/>
</dbReference>
<dbReference type="PROSITE" id="PS50893">
    <property type="entry name" value="ABC_TRANSPORTER_2"/>
    <property type="match status" value="1"/>
</dbReference>
<dbReference type="PROSITE" id="PS50929">
    <property type="entry name" value="ABC_TM1F"/>
    <property type="match status" value="1"/>
</dbReference>
<dbReference type="PANTHER" id="PTHR43394">
    <property type="entry name" value="ATP-DEPENDENT PERMEASE MDL1, MITOCHONDRIAL"/>
    <property type="match status" value="1"/>
</dbReference>
<evidence type="ECO:0000259" key="10">
    <source>
        <dbReference type="PROSITE" id="PS50893"/>
    </source>
</evidence>
<feature type="compositionally biased region" description="Basic and acidic residues" evidence="8">
    <location>
        <begin position="9"/>
        <end position="20"/>
    </location>
</feature>
<evidence type="ECO:0000256" key="1">
    <source>
        <dbReference type="ARBA" id="ARBA00004651"/>
    </source>
</evidence>
<dbReference type="InterPro" id="IPR003439">
    <property type="entry name" value="ABC_transporter-like_ATP-bd"/>
</dbReference>
<dbReference type="Pfam" id="PF00005">
    <property type="entry name" value="ABC_tran"/>
    <property type="match status" value="1"/>
</dbReference>
<dbReference type="Gene3D" id="3.40.50.300">
    <property type="entry name" value="P-loop containing nucleotide triphosphate hydrolases"/>
    <property type="match status" value="1"/>
</dbReference>
<keyword evidence="4" id="KW-0547">Nucleotide-binding</keyword>
<evidence type="ECO:0000256" key="8">
    <source>
        <dbReference type="SAM" id="MobiDB-lite"/>
    </source>
</evidence>
<comment type="subcellular location">
    <subcellularLocation>
        <location evidence="1">Cell membrane</location>
        <topology evidence="1">Multi-pass membrane protein</topology>
    </subcellularLocation>
</comment>
<sequence>MLIRSPEMQARDDAASESEHSPLPAPSAANAERAFPRAALLSEDPTEASTPRLTRARLAKLLGYYRPYLPLLALDLACAVLISVTALLLPLCANHVTRLLIGADDPSSTLPAIYAMGGLMLALLVVQAFATLFVDYQGHMMGAKMEAALRRELFAHCQKLSFRFYDRQRVGQLMSRVTHDLFDVGELYHHGPEDLAIAVLKFGGVTAILFTLDVPLALMILAFIPPAAFYALYFNNRVNAAMLQVKERVGGVSERVEDSLAGIRVVQSFANEALENQRFEIANQRFLEGRRIGYRSEAFLWSGTTVFPQIVTVMVIVAGAVRVVEAGLGVAELLTFLLCVSVLVDPVDRLANLARLWQSGFTGFVRVMEIFETEPDIQDRPGAIALGRARGAIAFEKVGFRYEEDGPHVLRNLSLSIRPGEFVALVGASGAGKSSLCALIPRFYDVTEGRILVDGIDIRDIRLDALRRNIGIVQQDVYLFAGTVMENLRYGRPDATDAEVEAAARAANAHDFILALPDGYDSDIGQRGVKLSGGQKQRLTIARAMLKDAPILIFDEATSALDNESERAVQQALLTLARSRTTLVIAHRLSTVQRADRILVLTESGIVEEGSHEALITANGAYARLYRAQASL</sequence>
<comment type="similarity">
    <text evidence="2">Belongs to the ABC transporter superfamily.</text>
</comment>
<protein>
    <submittedName>
        <fullName evidence="12">ATP-binding cassette subfamily B protein</fullName>
    </submittedName>
</protein>
<dbReference type="InterPro" id="IPR036640">
    <property type="entry name" value="ABC1_TM_sf"/>
</dbReference>
<keyword evidence="6 9" id="KW-1133">Transmembrane helix</keyword>
<dbReference type="CDD" id="cd18549">
    <property type="entry name" value="ABC_6TM_YwjA_like"/>
    <property type="match status" value="1"/>
</dbReference>
<evidence type="ECO:0000256" key="7">
    <source>
        <dbReference type="ARBA" id="ARBA00023136"/>
    </source>
</evidence>
<accession>A0ABV2QZW1</accession>